<dbReference type="EMBL" id="LAZR01029429">
    <property type="protein sequence ID" value="KKL59604.1"/>
    <property type="molecule type" value="Genomic_DNA"/>
</dbReference>
<dbReference type="SUPFAM" id="SSF82171">
    <property type="entry name" value="DPP6 N-terminal domain-like"/>
    <property type="match status" value="1"/>
</dbReference>
<protein>
    <recommendedName>
        <fullName evidence="2">Dipeptidylpeptidase IV N-terminal domain-containing protein</fullName>
    </recommendedName>
</protein>
<reference evidence="1" key="1">
    <citation type="journal article" date="2015" name="Nature">
        <title>Complex archaea that bridge the gap between prokaryotes and eukaryotes.</title>
        <authorList>
            <person name="Spang A."/>
            <person name="Saw J.H."/>
            <person name="Jorgensen S.L."/>
            <person name="Zaremba-Niedzwiedzka K."/>
            <person name="Martijn J."/>
            <person name="Lind A.E."/>
            <person name="van Eijk R."/>
            <person name="Schleper C."/>
            <person name="Guy L."/>
            <person name="Ettema T.J."/>
        </authorList>
    </citation>
    <scope>NUCLEOTIDE SEQUENCE</scope>
</reference>
<dbReference type="PANTHER" id="PTHR36842">
    <property type="entry name" value="PROTEIN TOLB HOMOLOG"/>
    <property type="match status" value="1"/>
</dbReference>
<evidence type="ECO:0000313" key="1">
    <source>
        <dbReference type="EMBL" id="KKL59604.1"/>
    </source>
</evidence>
<gene>
    <name evidence="1" type="ORF">LCGC14_2213670</name>
</gene>
<name>A0A0F9DD63_9ZZZZ</name>
<proteinExistence type="predicted"/>
<sequence>MVNRCLYLIIIIISVFFIQNSFANENRLIPVEDFFRNPEKTNVKISPSGNYIAYLASWNNRLNIFIQNLGTNEVQQITEVSKQVINSCFWIADDKIIYLQDQDGDEKFHIYLCDIKEKTVSDLTPYKGITCKIKNDASDITGSFLFLMNKRNKKLFDIYRLDLITNKTELVAKNPGNIIDYLMDNDGKIRICIASDGLNNEILYRDSEEESFRVIKSFGFKEFVNLLCFTSDNKNIYVNSNINTDTQSFCELNLKTGAETCIFSHPIVDIETVLKSKKRNKIIAVRYILDKTEYKFFDEVQEKTQKFIDKNLPEYENFIVSNDKEEKKSIYNKKYRE</sequence>
<dbReference type="Gene3D" id="2.120.10.30">
    <property type="entry name" value="TolB, C-terminal domain"/>
    <property type="match status" value="1"/>
</dbReference>
<organism evidence="1">
    <name type="scientific">marine sediment metagenome</name>
    <dbReference type="NCBI Taxonomy" id="412755"/>
    <lineage>
        <taxon>unclassified sequences</taxon>
        <taxon>metagenomes</taxon>
        <taxon>ecological metagenomes</taxon>
    </lineage>
</organism>
<accession>A0A0F9DD63</accession>
<dbReference type="AlphaFoldDB" id="A0A0F9DD63"/>
<dbReference type="InterPro" id="IPR011042">
    <property type="entry name" value="6-blade_b-propeller_TolB-like"/>
</dbReference>
<feature type="non-terminal residue" evidence="1">
    <location>
        <position position="337"/>
    </location>
</feature>
<evidence type="ECO:0008006" key="2">
    <source>
        <dbReference type="Google" id="ProtNLM"/>
    </source>
</evidence>
<comment type="caution">
    <text evidence="1">The sequence shown here is derived from an EMBL/GenBank/DDBJ whole genome shotgun (WGS) entry which is preliminary data.</text>
</comment>